<evidence type="ECO:0000256" key="1">
    <source>
        <dbReference type="SAM" id="SignalP"/>
    </source>
</evidence>
<protein>
    <recommendedName>
        <fullName evidence="4">Carboxypeptidase regulatory-like domain-containing protein</fullName>
    </recommendedName>
</protein>
<gene>
    <name evidence="2" type="ORF">DY262_15850</name>
</gene>
<comment type="caution">
    <text evidence="2">The sequence shown here is derived from an EMBL/GenBank/DDBJ whole genome shotgun (WGS) entry which is preliminary data.</text>
</comment>
<accession>A0A372EGV1</accession>
<dbReference type="AlphaFoldDB" id="A0A372EGV1"/>
<proteinExistence type="predicted"/>
<evidence type="ECO:0000313" key="2">
    <source>
        <dbReference type="EMBL" id="RFP77673.1"/>
    </source>
</evidence>
<name>A0A372EGV1_9BURK</name>
<organism evidence="2 3">
    <name type="scientific">Hydrogenophaga borbori</name>
    <dbReference type="NCBI Taxonomy" id="2294117"/>
    <lineage>
        <taxon>Bacteria</taxon>
        <taxon>Pseudomonadati</taxon>
        <taxon>Pseudomonadota</taxon>
        <taxon>Betaproteobacteria</taxon>
        <taxon>Burkholderiales</taxon>
        <taxon>Comamonadaceae</taxon>
        <taxon>Hydrogenophaga</taxon>
    </lineage>
</organism>
<feature type="chain" id="PRO_5016638792" description="Carboxypeptidase regulatory-like domain-containing protein" evidence="1">
    <location>
        <begin position="27"/>
        <end position="157"/>
    </location>
</feature>
<keyword evidence="1" id="KW-0732">Signal</keyword>
<dbReference type="Proteomes" id="UP000261931">
    <property type="component" value="Unassembled WGS sequence"/>
</dbReference>
<dbReference type="RefSeq" id="WP_116960070.1">
    <property type="nucleotide sequence ID" value="NZ_QVLS01000010.1"/>
</dbReference>
<sequence length="157" mass="16747">MSTPLRPFLPAAAACALLLAPATGMGDSAWAPRGNASAALDFRIVIPPVMRVLENSHPRQLDASASGEASAQQRLVVLSNLKHGFCVSLRRAAPQLGTWELQADPHSGVQLSPTADGYRLCGTRPGQYTVLLQHRFGTRDSQASALHWPVQTDISAI</sequence>
<feature type="signal peptide" evidence="1">
    <location>
        <begin position="1"/>
        <end position="26"/>
    </location>
</feature>
<evidence type="ECO:0000313" key="3">
    <source>
        <dbReference type="Proteomes" id="UP000261931"/>
    </source>
</evidence>
<reference evidence="2 3" key="1">
    <citation type="submission" date="2018-08" db="EMBL/GenBank/DDBJ databases">
        <title>Hydrogenophaga sp. LA-38 isolated from sludge.</title>
        <authorList>
            <person name="Im W.-T."/>
        </authorList>
    </citation>
    <scope>NUCLEOTIDE SEQUENCE [LARGE SCALE GENOMIC DNA]</scope>
    <source>
        <strain evidence="2 3">LA-38</strain>
    </source>
</reference>
<dbReference type="EMBL" id="QVLS01000010">
    <property type="protein sequence ID" value="RFP77673.1"/>
    <property type="molecule type" value="Genomic_DNA"/>
</dbReference>
<evidence type="ECO:0008006" key="4">
    <source>
        <dbReference type="Google" id="ProtNLM"/>
    </source>
</evidence>
<keyword evidence="3" id="KW-1185">Reference proteome</keyword>